<keyword evidence="1" id="KW-1133">Transmembrane helix</keyword>
<keyword evidence="1" id="KW-0472">Membrane</keyword>
<feature type="transmembrane region" description="Helical" evidence="1">
    <location>
        <begin position="101"/>
        <end position="122"/>
    </location>
</feature>
<organism evidence="2">
    <name type="scientific">marine sediment metagenome</name>
    <dbReference type="NCBI Taxonomy" id="412755"/>
    <lineage>
        <taxon>unclassified sequences</taxon>
        <taxon>metagenomes</taxon>
        <taxon>ecological metagenomes</taxon>
    </lineage>
</organism>
<proteinExistence type="predicted"/>
<dbReference type="EMBL" id="BARS01004368">
    <property type="protein sequence ID" value="GAF77102.1"/>
    <property type="molecule type" value="Genomic_DNA"/>
</dbReference>
<gene>
    <name evidence="2" type="ORF">S01H1_08523</name>
</gene>
<name>X0SML1_9ZZZZ</name>
<protein>
    <submittedName>
        <fullName evidence="2">Uncharacterized protein</fullName>
    </submittedName>
</protein>
<evidence type="ECO:0000256" key="1">
    <source>
        <dbReference type="SAM" id="Phobius"/>
    </source>
</evidence>
<sequence length="126" mass="14923">MKPLYLEFVNTGIASRFDFGDHDVIEMNWRLKMYPKLFYGVLMHELGHEDNDNLKDFKYDIRANVPGTFKFLLNHITAWTQVLPFYYNFRKNKVVYDVSYILSWVMVSVIAAAAFFITKLILGWIL</sequence>
<accession>X0SML1</accession>
<comment type="caution">
    <text evidence="2">The sequence shown here is derived from an EMBL/GenBank/DDBJ whole genome shotgun (WGS) entry which is preliminary data.</text>
</comment>
<dbReference type="AlphaFoldDB" id="X0SML1"/>
<keyword evidence="1" id="KW-0812">Transmembrane</keyword>
<reference evidence="2" key="1">
    <citation type="journal article" date="2014" name="Front. Microbiol.">
        <title>High frequency of phylogenetically diverse reductive dehalogenase-homologous genes in deep subseafloor sedimentary metagenomes.</title>
        <authorList>
            <person name="Kawai M."/>
            <person name="Futagami T."/>
            <person name="Toyoda A."/>
            <person name="Takaki Y."/>
            <person name="Nishi S."/>
            <person name="Hori S."/>
            <person name="Arai W."/>
            <person name="Tsubouchi T."/>
            <person name="Morono Y."/>
            <person name="Uchiyama I."/>
            <person name="Ito T."/>
            <person name="Fujiyama A."/>
            <person name="Inagaki F."/>
            <person name="Takami H."/>
        </authorList>
    </citation>
    <scope>NUCLEOTIDE SEQUENCE</scope>
    <source>
        <strain evidence="2">Expedition CK06-06</strain>
    </source>
</reference>
<evidence type="ECO:0000313" key="2">
    <source>
        <dbReference type="EMBL" id="GAF77102.1"/>
    </source>
</evidence>